<protein>
    <submittedName>
        <fullName evidence="3">Uncharacterized protein</fullName>
    </submittedName>
</protein>
<gene>
    <name evidence="3" type="ORF">HBO18_25365</name>
</gene>
<feature type="region of interest" description="Disordered" evidence="2">
    <location>
        <begin position="124"/>
        <end position="197"/>
    </location>
</feature>
<name>A0A218ZWX8_9PSED</name>
<dbReference type="EMBL" id="JAAQYK010000010">
    <property type="protein sequence ID" value="NNA47452.1"/>
    <property type="molecule type" value="Genomic_DNA"/>
</dbReference>
<accession>A0A218ZWX8</accession>
<keyword evidence="1" id="KW-0175">Coiled coil</keyword>
<sequence length="376" mass="41316">MSPIDQRERGMAMYKQWEGVPAGSHWFVLNNYSAGLYRRKSQSDEPGGGKSSDAESVRQLLNELRDAEKTSKSQTVQDLRDKLNEKREELGDEKFKEIMQELMAKADVSWLEMLRRLMKQWFPEIDDTSPTPSPPSPRPSPGGGGGGGGGGRPSPGNFGPSEPMSNLPITEGSKHFNYKPDQSNPGKKPDNIWSGFSQGPDGNCVTVSAIKGAMMKFGQKPTDVFKEVKETADGYHVKMRDGFELNLSKDELKQAARYAQFKGDNPGMMTDANFMFAASAKRAQIEGNGLDDNPSQSKRSFAHAMQSLNNGEMPHEALDRLGLKGLYRQSSSSELASGKLGVVAYDRHSMAVIDGRVELWGRRGGAPKQGIAYAFL</sequence>
<evidence type="ECO:0000256" key="1">
    <source>
        <dbReference type="SAM" id="Coils"/>
    </source>
</evidence>
<feature type="compositionally biased region" description="Gly residues" evidence="2">
    <location>
        <begin position="141"/>
        <end position="153"/>
    </location>
</feature>
<dbReference type="Proteomes" id="UP000583279">
    <property type="component" value="Unassembled WGS sequence"/>
</dbReference>
<feature type="compositionally biased region" description="Pro residues" evidence="2">
    <location>
        <begin position="131"/>
        <end position="140"/>
    </location>
</feature>
<organism evidence="3 4">
    <name type="scientific">Pseudomonas lactis</name>
    <dbReference type="NCBI Taxonomy" id="1615674"/>
    <lineage>
        <taxon>Bacteria</taxon>
        <taxon>Pseudomonadati</taxon>
        <taxon>Pseudomonadota</taxon>
        <taxon>Gammaproteobacteria</taxon>
        <taxon>Pseudomonadales</taxon>
        <taxon>Pseudomonadaceae</taxon>
        <taxon>Pseudomonas</taxon>
    </lineage>
</organism>
<proteinExistence type="predicted"/>
<evidence type="ECO:0000256" key="2">
    <source>
        <dbReference type="SAM" id="MobiDB-lite"/>
    </source>
</evidence>
<evidence type="ECO:0000313" key="4">
    <source>
        <dbReference type="Proteomes" id="UP000583279"/>
    </source>
</evidence>
<reference evidence="3 4" key="1">
    <citation type="journal article" date="2020" name="Front. Microbiol.">
        <title>Genetic Organization of the aprX-lipA2 Operon Affects the Proteolytic Potential of Pseudomonas Species in Milk.</title>
        <authorList>
            <person name="Maier C."/>
            <person name="Huptas C."/>
            <person name="von Neubeck M."/>
            <person name="Scherer S."/>
            <person name="Wenning M."/>
            <person name="Lucking G."/>
        </authorList>
    </citation>
    <scope>NUCLEOTIDE SEQUENCE [LARGE SCALE GENOMIC DNA]</scope>
    <source>
        <strain evidence="3 4">WS 4997</strain>
    </source>
</reference>
<evidence type="ECO:0000313" key="3">
    <source>
        <dbReference type="EMBL" id="NNA47452.1"/>
    </source>
</evidence>
<dbReference type="AlphaFoldDB" id="A0A218ZWX8"/>
<comment type="caution">
    <text evidence="3">The sequence shown here is derived from an EMBL/GenBank/DDBJ whole genome shotgun (WGS) entry which is preliminary data.</text>
</comment>
<feature type="coiled-coil region" evidence="1">
    <location>
        <begin position="57"/>
        <end position="96"/>
    </location>
</feature>